<feature type="domain" description="LD-carboxypeptidase C-terminal" evidence="8">
    <location>
        <begin position="176"/>
        <end position="289"/>
    </location>
</feature>
<keyword evidence="2" id="KW-0121">Carboxypeptidase</keyword>
<feature type="active site" description="Charge relay system" evidence="6">
    <location>
        <position position="274"/>
    </location>
</feature>
<dbReference type="InterPro" id="IPR029062">
    <property type="entry name" value="Class_I_gatase-like"/>
</dbReference>
<dbReference type="SUPFAM" id="SSF141986">
    <property type="entry name" value="LD-carboxypeptidase A C-terminal domain-like"/>
    <property type="match status" value="1"/>
</dbReference>
<dbReference type="Proteomes" id="UP001145072">
    <property type="component" value="Unassembled WGS sequence"/>
</dbReference>
<gene>
    <name evidence="9" type="ORF">NC661_05110</name>
</gene>
<dbReference type="Gene3D" id="3.40.50.10740">
    <property type="entry name" value="Class I glutamine amidotransferase-like"/>
    <property type="match status" value="1"/>
</dbReference>
<feature type="active site" description="Charge relay system" evidence="6">
    <location>
        <position position="206"/>
    </location>
</feature>
<comment type="caution">
    <text evidence="9">The sequence shown here is derived from an EMBL/GenBank/DDBJ whole genome shotgun (WGS) entry which is preliminary data.</text>
</comment>
<comment type="similarity">
    <text evidence="1">Belongs to the peptidase S66 family.</text>
</comment>
<organism evidence="9 10">
    <name type="scientific">Aquibacillus koreensis</name>
    <dbReference type="NCBI Taxonomy" id="279446"/>
    <lineage>
        <taxon>Bacteria</taxon>
        <taxon>Bacillati</taxon>
        <taxon>Bacillota</taxon>
        <taxon>Bacilli</taxon>
        <taxon>Bacillales</taxon>
        <taxon>Bacillaceae</taxon>
        <taxon>Aquibacillus</taxon>
    </lineage>
</organism>
<dbReference type="InterPro" id="IPR027461">
    <property type="entry name" value="Carboxypeptidase_A_C_sf"/>
</dbReference>
<dbReference type="InterPro" id="IPR003507">
    <property type="entry name" value="S66_fam"/>
</dbReference>
<protein>
    <submittedName>
        <fullName evidence="9">LD-carboxypeptidase</fullName>
    </submittedName>
</protein>
<dbReference type="CDD" id="cd07025">
    <property type="entry name" value="Peptidase_S66"/>
    <property type="match status" value="1"/>
</dbReference>
<evidence type="ECO:0000256" key="5">
    <source>
        <dbReference type="ARBA" id="ARBA00022825"/>
    </source>
</evidence>
<evidence type="ECO:0000259" key="8">
    <source>
        <dbReference type="Pfam" id="PF17676"/>
    </source>
</evidence>
<evidence type="ECO:0000313" key="10">
    <source>
        <dbReference type="Proteomes" id="UP001145072"/>
    </source>
</evidence>
<dbReference type="Pfam" id="PF02016">
    <property type="entry name" value="Peptidase_S66"/>
    <property type="match status" value="1"/>
</dbReference>
<keyword evidence="4" id="KW-0378">Hydrolase</keyword>
<dbReference type="PANTHER" id="PTHR30237">
    <property type="entry name" value="MURAMOYLTETRAPEPTIDE CARBOXYPEPTIDASE"/>
    <property type="match status" value="1"/>
</dbReference>
<evidence type="ECO:0000313" key="9">
    <source>
        <dbReference type="EMBL" id="MDC3419744.1"/>
    </source>
</evidence>
<dbReference type="PANTHER" id="PTHR30237:SF2">
    <property type="entry name" value="MUREIN TETRAPEPTIDE CARBOXYPEPTIDASE"/>
    <property type="match status" value="1"/>
</dbReference>
<sequence>MRPRRLNKGDTVGVIAPAGPTDKDELLDGISFLNSLGLHVKLGKHVLNQYGYLAGSDQNRLEDLHAMFADKDVSAIFCARGGYGTARIAPYINYHLIANNPKIFWGYSDITFLHTAIRQMTGLVTFHGPMVSSDFSKDDFDYLSKQMFDQLFYPATLLYTDKISPLKIISHGEACGEIVGGNLSVLINTLGTRFELDTSGKLLLLEDVGEEPYRIDAFLNQLKLAGKIDAAAGIILGDFNNVAPKKSSFTLDQVLHQYFQHLHKPVISGLKIGHCFPHFSIPLGVEAKLSTTDKTLLISPGIT</sequence>
<keyword evidence="10" id="KW-1185">Reference proteome</keyword>
<dbReference type="AlphaFoldDB" id="A0A9X3WLV5"/>
<evidence type="ECO:0000256" key="2">
    <source>
        <dbReference type="ARBA" id="ARBA00022645"/>
    </source>
</evidence>
<proteinExistence type="inferred from homology"/>
<evidence type="ECO:0000259" key="7">
    <source>
        <dbReference type="Pfam" id="PF02016"/>
    </source>
</evidence>
<dbReference type="InterPro" id="IPR040921">
    <property type="entry name" value="Peptidase_S66C"/>
</dbReference>
<dbReference type="Pfam" id="PF17676">
    <property type="entry name" value="Peptidase_S66C"/>
    <property type="match status" value="1"/>
</dbReference>
<dbReference type="GO" id="GO:0004180">
    <property type="term" value="F:carboxypeptidase activity"/>
    <property type="evidence" value="ECO:0007669"/>
    <property type="project" value="UniProtKB-KW"/>
</dbReference>
<evidence type="ECO:0000256" key="1">
    <source>
        <dbReference type="ARBA" id="ARBA00010233"/>
    </source>
</evidence>
<dbReference type="EMBL" id="JAMQJZ010000003">
    <property type="protein sequence ID" value="MDC3419744.1"/>
    <property type="molecule type" value="Genomic_DNA"/>
</dbReference>
<dbReference type="GO" id="GO:0006508">
    <property type="term" value="P:proteolysis"/>
    <property type="evidence" value="ECO:0007669"/>
    <property type="project" value="UniProtKB-KW"/>
</dbReference>
<feature type="domain" description="LD-carboxypeptidase N-terminal" evidence="7">
    <location>
        <begin position="12"/>
        <end position="128"/>
    </location>
</feature>
<accession>A0A9X3WLV5</accession>
<dbReference type="RefSeq" id="WP_259867453.1">
    <property type="nucleotide sequence ID" value="NZ_JAMQJZ010000003.1"/>
</dbReference>
<dbReference type="Gene3D" id="3.50.30.60">
    <property type="entry name" value="LD-carboxypeptidase A C-terminal domain-like"/>
    <property type="match status" value="1"/>
</dbReference>
<feature type="active site" description="Nucleophile" evidence="6">
    <location>
        <position position="108"/>
    </location>
</feature>
<evidence type="ECO:0000256" key="4">
    <source>
        <dbReference type="ARBA" id="ARBA00022801"/>
    </source>
</evidence>
<keyword evidence="5" id="KW-0720">Serine protease</keyword>
<name>A0A9X3WLV5_9BACI</name>
<dbReference type="InterPro" id="IPR040449">
    <property type="entry name" value="Peptidase_S66_N"/>
</dbReference>
<evidence type="ECO:0000256" key="3">
    <source>
        <dbReference type="ARBA" id="ARBA00022670"/>
    </source>
</evidence>
<reference evidence="9" key="1">
    <citation type="submission" date="2022-06" db="EMBL/GenBank/DDBJ databases">
        <title>Aquibacillus sp. a new bacterium isolated from soil saline samples.</title>
        <authorList>
            <person name="Galisteo C."/>
            <person name="De La Haba R."/>
            <person name="Sanchez-Porro C."/>
            <person name="Ventosa A."/>
        </authorList>
    </citation>
    <scope>NUCLEOTIDE SEQUENCE</scope>
    <source>
        <strain evidence="9">JCM 12387</strain>
    </source>
</reference>
<dbReference type="GO" id="GO:0008236">
    <property type="term" value="F:serine-type peptidase activity"/>
    <property type="evidence" value="ECO:0007669"/>
    <property type="project" value="UniProtKB-KW"/>
</dbReference>
<dbReference type="InterPro" id="IPR027478">
    <property type="entry name" value="LdcA_N"/>
</dbReference>
<keyword evidence="3" id="KW-0645">Protease</keyword>
<dbReference type="SUPFAM" id="SSF52317">
    <property type="entry name" value="Class I glutamine amidotransferase-like"/>
    <property type="match status" value="1"/>
</dbReference>
<dbReference type="PIRSF" id="PIRSF028757">
    <property type="entry name" value="LD-carboxypeptidase"/>
    <property type="match status" value="1"/>
</dbReference>
<evidence type="ECO:0000256" key="6">
    <source>
        <dbReference type="PIRSR" id="PIRSR028757-1"/>
    </source>
</evidence>